<dbReference type="EMBL" id="JAOUSF010000002">
    <property type="protein sequence ID" value="MCU9613293.1"/>
    <property type="molecule type" value="Genomic_DNA"/>
</dbReference>
<organism evidence="1 2">
    <name type="scientific">Perspicuibacillus lycopersici</name>
    <dbReference type="NCBI Taxonomy" id="1325689"/>
    <lineage>
        <taxon>Bacteria</taxon>
        <taxon>Bacillati</taxon>
        <taxon>Bacillota</taxon>
        <taxon>Bacilli</taxon>
        <taxon>Bacillales</taxon>
        <taxon>Bacillaceae</taxon>
        <taxon>Perspicuibacillus</taxon>
    </lineage>
</organism>
<dbReference type="Gene3D" id="3.30.2030.10">
    <property type="entry name" value="YwmB-like"/>
    <property type="match status" value="1"/>
</dbReference>
<gene>
    <name evidence="1" type="ORF">OEV98_06965</name>
</gene>
<comment type="caution">
    <text evidence="1">The sequence shown here is derived from an EMBL/GenBank/DDBJ whole genome shotgun (WGS) entry which is preliminary data.</text>
</comment>
<accession>A0AAE3ITF4</accession>
<name>A0AAE3ITF4_9BACI</name>
<dbReference type="SUPFAM" id="SSF143842">
    <property type="entry name" value="YwmB-like"/>
    <property type="match status" value="1"/>
</dbReference>
<evidence type="ECO:0000313" key="2">
    <source>
        <dbReference type="Proteomes" id="UP001209318"/>
    </source>
</evidence>
<dbReference type="RefSeq" id="WP_263072502.1">
    <property type="nucleotide sequence ID" value="NZ_JAOUSF010000002.1"/>
</dbReference>
<dbReference type="AlphaFoldDB" id="A0AAE3ITF4"/>
<sequence length="250" mass="29186">MNRKLLVQMTVCVAFFIIILTFNEKEALVANQSDLNKMIDVIQKSDGSVSEWSFFAREELEPSLTTNDLEKLKEQWEKKFPQFKWEKTLEDGHWQLIGTSNNEEQQYREKLQVVANLNENNLQGFVLYELKGYRWNNAMGNIVDEKSDQFFPQIFQKTPMKFSCIKGDFGDKMNIAVMEKSKQLNKEFNGKIVEKLAEQNFVSLTINSPYFKNQLPTEQGSFNMQISLRSDDRNEKTTFVIGTPILTIEY</sequence>
<proteinExistence type="predicted"/>
<keyword evidence="2" id="KW-1185">Reference proteome</keyword>
<dbReference type="Proteomes" id="UP001209318">
    <property type="component" value="Unassembled WGS sequence"/>
</dbReference>
<protein>
    <submittedName>
        <fullName evidence="1">YwmB family TATA-box binding protein</fullName>
    </submittedName>
</protein>
<dbReference type="InterPro" id="IPR036209">
    <property type="entry name" value="YwmB-like_sf"/>
</dbReference>
<dbReference type="Gene3D" id="3.30.360.40">
    <property type="entry name" value="YwmB-like"/>
    <property type="match status" value="1"/>
</dbReference>
<reference evidence="1" key="1">
    <citation type="submission" date="2022-10" db="EMBL/GenBank/DDBJ databases">
        <title>Description of Fervidibacillus gen. nov. in the family Fervidibacillaceae fam. nov. with two species, Fervidibacillus albus sp. nov., and Fervidibacillus halotolerans sp. nov., isolated from tidal flat sediments.</title>
        <authorList>
            <person name="Kwon K.K."/>
            <person name="Yang S.-H."/>
        </authorList>
    </citation>
    <scope>NUCLEOTIDE SEQUENCE</scope>
    <source>
        <strain evidence="1">JCM 19140</strain>
    </source>
</reference>
<evidence type="ECO:0000313" key="1">
    <source>
        <dbReference type="EMBL" id="MCU9613293.1"/>
    </source>
</evidence>
<dbReference type="InterPro" id="IPR014794">
    <property type="entry name" value="DUF1779"/>
</dbReference>
<dbReference type="Pfam" id="PF08680">
    <property type="entry name" value="DUF1779"/>
    <property type="match status" value="1"/>
</dbReference>